<evidence type="ECO:0000256" key="7">
    <source>
        <dbReference type="PROSITE-ProRule" id="PRU00175"/>
    </source>
</evidence>
<dbReference type="InterPro" id="IPR049730">
    <property type="entry name" value="SNF2/RAD54-like_C"/>
</dbReference>
<reference evidence="11" key="1">
    <citation type="submission" date="2023-01" db="EMBL/GenBank/DDBJ databases">
        <authorList>
            <person name="Van Ghelder C."/>
            <person name="Rancurel C."/>
        </authorList>
    </citation>
    <scope>NUCLEOTIDE SEQUENCE</scope>
    <source>
        <strain evidence="11">CNCM I-4278</strain>
    </source>
</reference>
<comment type="caution">
    <text evidence="11">The sequence shown here is derived from an EMBL/GenBank/DDBJ whole genome shotgun (WGS) entry which is preliminary data.</text>
</comment>
<evidence type="ECO:0000256" key="4">
    <source>
        <dbReference type="ARBA" id="ARBA00022801"/>
    </source>
</evidence>
<gene>
    <name evidence="11" type="ORF">PDIGIT_LOCUS632</name>
</gene>
<dbReference type="AlphaFoldDB" id="A0A9W4U254"/>
<dbReference type="PANTHER" id="PTHR45626">
    <property type="entry name" value="TRANSCRIPTION TERMINATION FACTOR 2-RELATED"/>
    <property type="match status" value="1"/>
</dbReference>
<protein>
    <submittedName>
        <fullName evidence="11">Uncharacterized protein</fullName>
    </submittedName>
</protein>
<keyword evidence="5" id="KW-0862">Zinc</keyword>
<dbReference type="InterPro" id="IPR050628">
    <property type="entry name" value="SNF2_RAD54_helicase_TF"/>
</dbReference>
<dbReference type="PROSITE" id="PS51194">
    <property type="entry name" value="HELICASE_CTER"/>
    <property type="match status" value="1"/>
</dbReference>
<dbReference type="GO" id="GO:0008270">
    <property type="term" value="F:zinc ion binding"/>
    <property type="evidence" value="ECO:0007669"/>
    <property type="project" value="UniProtKB-KW"/>
</dbReference>
<evidence type="ECO:0000256" key="1">
    <source>
        <dbReference type="ARBA" id="ARBA00022723"/>
    </source>
</evidence>
<dbReference type="PROSITE" id="PS51192">
    <property type="entry name" value="HELICASE_ATP_BIND_1"/>
    <property type="match status" value="1"/>
</dbReference>
<keyword evidence="4" id="KW-0378">Hydrolase</keyword>
<dbReference type="SMART" id="SM00487">
    <property type="entry name" value="DEXDc"/>
    <property type="match status" value="1"/>
</dbReference>
<dbReference type="GO" id="GO:0005634">
    <property type="term" value="C:nucleus"/>
    <property type="evidence" value="ECO:0007669"/>
    <property type="project" value="TreeGrafter"/>
</dbReference>
<accession>A0A9W4U254</accession>
<keyword evidence="12" id="KW-1185">Reference proteome</keyword>
<dbReference type="SMART" id="SM00490">
    <property type="entry name" value="HELICc"/>
    <property type="match status" value="1"/>
</dbReference>
<dbReference type="PANTHER" id="PTHR45626:SF52">
    <property type="entry name" value="SINGLE-STRANDED DNA-DEPENDENT ATPASE (EUROFUNG)"/>
    <property type="match status" value="1"/>
</dbReference>
<dbReference type="SUPFAM" id="SSF52540">
    <property type="entry name" value="P-loop containing nucleoside triphosphate hydrolases"/>
    <property type="match status" value="2"/>
</dbReference>
<dbReference type="Pfam" id="PF00176">
    <property type="entry name" value="SNF2-rel_dom"/>
    <property type="match status" value="1"/>
</dbReference>
<evidence type="ECO:0000313" key="12">
    <source>
        <dbReference type="Proteomes" id="UP001152607"/>
    </source>
</evidence>
<dbReference type="GO" id="GO:0016787">
    <property type="term" value="F:hydrolase activity"/>
    <property type="evidence" value="ECO:0007669"/>
    <property type="project" value="UniProtKB-KW"/>
</dbReference>
<sequence>MTSEVRVENGDIARGIKRPASWSQSMQDGDDEHHTQNLQVTRGFYDLQESAPLVCFGTLREIPIQVRYDPVASMAKDRKTDELVILNIIQLKETFWVTIGDGEPFGCFTTKMAEGLSRLRSLTHACSECQGIEYDGVVKFAAITDASESLNRSKFHTNLIVDINLYGHAHSAKAAGDALASSQLFLQFPTSDSRGLVYDNPQHLKLPGLADVHYLRHLDTLMEESIEERVQEASRTDIEAILDHMPQHGFLRELSADARISTELVKHQKEALDFMTRRELGSLPSSMSFWRSHSSENKASFYENVITHTRNNVPEEPLGGILADDMGLGKTLTSLAVIVGSLDRALDFARERTGEPIDTWHKTVPSKATLVVVPSSLLLDSWATEIERHIQRNTIRFYRYHGSSKRIEISDLLRCDIVLTTYATISSEFCRGQSMINRISWYRIVLDEAHTIRNAATKQFRAIHSITSHIRWCLTGTPIQNSLEDLGALVEFLRVPILDDRKTFRNHIIAPVLAGKSVRFRNLRKLLEILCLRRTKSLLNLPEPTTHTHMLDLSAPEREAYQDFGDSCRHAIDLAISGHSLKKANHHIIQTILGMRLFCNEGPKAFKGKKSLNGLPSDPDHALSYLQTCGKATCAQCHCEVQSMYHSDDRSSATLTVCEHLICGDCLPIYETDLNNDTKEGRAICPICGRRWARDSFFIGSAQDPADTPTSPEEMPSKLKLLLENLQTQGPDDKCVVFSFWKRTLDLVATGLEALNVPFLRIHGSIPSAKRVKILVEFEQSTSARILLVTFGTGGVGINKLMVANCIHILEPQWNPSVESQAIGRVLRLGQERSVRIVRYIARGTVEEAVQSQQLRKLQLARGGFGLAFKDDDTSQRVSEIMKLLCPVGVPNVSNMSSSPSLPLYLHRRNLHQSHYPSASKCLQLSLEASKLIGGLPARVPFRIRTCFLVVFVVCLYGKTQELHQHFLLHFFLLLVEVLRALYKHEYEYEWDCDWPVDCASPLVERWVLVDLEHCTQTCNWTVHQSDSSLTGYHVQDYDDTKQHSIAQPKTLPLN</sequence>
<keyword evidence="1" id="KW-0479">Metal-binding</keyword>
<evidence type="ECO:0000259" key="8">
    <source>
        <dbReference type="PROSITE" id="PS50089"/>
    </source>
</evidence>
<dbReference type="Proteomes" id="UP001152607">
    <property type="component" value="Unassembled WGS sequence"/>
</dbReference>
<dbReference type="OrthoDB" id="448448at2759"/>
<evidence type="ECO:0000259" key="9">
    <source>
        <dbReference type="PROSITE" id="PS51192"/>
    </source>
</evidence>
<evidence type="ECO:0000313" key="11">
    <source>
        <dbReference type="EMBL" id="CAI6242193.1"/>
    </source>
</evidence>
<evidence type="ECO:0000256" key="6">
    <source>
        <dbReference type="ARBA" id="ARBA00022840"/>
    </source>
</evidence>
<dbReference type="CDD" id="cd18008">
    <property type="entry name" value="DEXDc_SHPRH-like"/>
    <property type="match status" value="1"/>
</dbReference>
<dbReference type="Gene3D" id="3.40.50.10810">
    <property type="entry name" value="Tandem AAA-ATPase domain"/>
    <property type="match status" value="1"/>
</dbReference>
<evidence type="ECO:0000256" key="3">
    <source>
        <dbReference type="ARBA" id="ARBA00022771"/>
    </source>
</evidence>
<feature type="domain" description="Helicase C-terminal" evidence="10">
    <location>
        <begin position="718"/>
        <end position="882"/>
    </location>
</feature>
<keyword evidence="6" id="KW-0067">ATP-binding</keyword>
<dbReference type="InterPro" id="IPR038718">
    <property type="entry name" value="SNF2-like_sf"/>
</dbReference>
<keyword evidence="2" id="KW-0547">Nucleotide-binding</keyword>
<dbReference type="InterPro" id="IPR027417">
    <property type="entry name" value="P-loop_NTPase"/>
</dbReference>
<dbReference type="InterPro" id="IPR000330">
    <property type="entry name" value="SNF2_N"/>
</dbReference>
<keyword evidence="3 7" id="KW-0863">Zinc-finger</keyword>
<evidence type="ECO:0000259" key="10">
    <source>
        <dbReference type="PROSITE" id="PS51194"/>
    </source>
</evidence>
<dbReference type="GO" id="GO:0008094">
    <property type="term" value="F:ATP-dependent activity, acting on DNA"/>
    <property type="evidence" value="ECO:0007669"/>
    <property type="project" value="TreeGrafter"/>
</dbReference>
<evidence type="ECO:0000256" key="2">
    <source>
        <dbReference type="ARBA" id="ARBA00022741"/>
    </source>
</evidence>
<dbReference type="InterPro" id="IPR017907">
    <property type="entry name" value="Znf_RING_CS"/>
</dbReference>
<dbReference type="EMBL" id="CAOQHR010000001">
    <property type="protein sequence ID" value="CAI6242193.1"/>
    <property type="molecule type" value="Genomic_DNA"/>
</dbReference>
<feature type="domain" description="RING-type" evidence="8">
    <location>
        <begin position="634"/>
        <end position="688"/>
    </location>
</feature>
<dbReference type="GO" id="GO:0006281">
    <property type="term" value="P:DNA repair"/>
    <property type="evidence" value="ECO:0007669"/>
    <property type="project" value="TreeGrafter"/>
</dbReference>
<dbReference type="PROSITE" id="PS50089">
    <property type="entry name" value="ZF_RING_2"/>
    <property type="match status" value="1"/>
</dbReference>
<dbReference type="Pfam" id="PF00271">
    <property type="entry name" value="Helicase_C"/>
    <property type="match status" value="1"/>
</dbReference>
<dbReference type="InterPro" id="IPR001841">
    <property type="entry name" value="Znf_RING"/>
</dbReference>
<dbReference type="CDD" id="cd18793">
    <property type="entry name" value="SF2_C_SNF"/>
    <property type="match status" value="1"/>
</dbReference>
<name>A0A9W4U254_9PLEO</name>
<dbReference type="InterPro" id="IPR001650">
    <property type="entry name" value="Helicase_C-like"/>
</dbReference>
<organism evidence="11 12">
    <name type="scientific">Periconia digitata</name>
    <dbReference type="NCBI Taxonomy" id="1303443"/>
    <lineage>
        <taxon>Eukaryota</taxon>
        <taxon>Fungi</taxon>
        <taxon>Dikarya</taxon>
        <taxon>Ascomycota</taxon>
        <taxon>Pezizomycotina</taxon>
        <taxon>Dothideomycetes</taxon>
        <taxon>Pleosporomycetidae</taxon>
        <taxon>Pleosporales</taxon>
        <taxon>Massarineae</taxon>
        <taxon>Periconiaceae</taxon>
        <taxon>Periconia</taxon>
    </lineage>
</organism>
<dbReference type="InterPro" id="IPR014001">
    <property type="entry name" value="Helicase_ATP-bd"/>
</dbReference>
<proteinExistence type="predicted"/>
<dbReference type="PROSITE" id="PS00518">
    <property type="entry name" value="ZF_RING_1"/>
    <property type="match status" value="1"/>
</dbReference>
<feature type="domain" description="Helicase ATP-binding" evidence="9">
    <location>
        <begin position="311"/>
        <end position="496"/>
    </location>
</feature>
<dbReference type="Gene3D" id="3.40.50.300">
    <property type="entry name" value="P-loop containing nucleotide triphosphate hydrolases"/>
    <property type="match status" value="1"/>
</dbReference>
<evidence type="ECO:0000256" key="5">
    <source>
        <dbReference type="ARBA" id="ARBA00022833"/>
    </source>
</evidence>
<dbReference type="GO" id="GO:0005524">
    <property type="term" value="F:ATP binding"/>
    <property type="evidence" value="ECO:0007669"/>
    <property type="project" value="UniProtKB-KW"/>
</dbReference>